<protein>
    <submittedName>
        <fullName evidence="2">Uncharacterized protein</fullName>
    </submittedName>
</protein>
<feature type="transmembrane region" description="Helical" evidence="1">
    <location>
        <begin position="12"/>
        <end position="33"/>
    </location>
</feature>
<keyword evidence="1" id="KW-1133">Transmembrane helix</keyword>
<gene>
    <name evidence="2" type="ORF">SY89_01540</name>
</gene>
<comment type="caution">
    <text evidence="2">The sequence shown here is derived from an EMBL/GenBank/DDBJ whole genome shotgun (WGS) entry which is preliminary data.</text>
</comment>
<feature type="transmembrane region" description="Helical" evidence="1">
    <location>
        <begin position="53"/>
        <end position="76"/>
    </location>
</feature>
<accession>A0A0P7FV90</accession>
<keyword evidence="3" id="KW-1185">Reference proteome</keyword>
<reference evidence="3" key="1">
    <citation type="submission" date="2013-11" db="EMBL/GenBank/DDBJ databases">
        <authorList>
            <person name="Hoang H.T."/>
            <person name="Killian M.L."/>
            <person name="Madson D.M."/>
            <person name="Arruda P.H.E."/>
            <person name="Sun D."/>
            <person name="Schwartz K.J."/>
            <person name="Yoon K."/>
        </authorList>
    </citation>
    <scope>NUCLEOTIDE SEQUENCE [LARGE SCALE GENOMIC DNA]</scope>
    <source>
        <strain evidence="3">CDK2</strain>
    </source>
</reference>
<dbReference type="EMBL" id="LGUC01000001">
    <property type="protein sequence ID" value="KPN30800.1"/>
    <property type="molecule type" value="Genomic_DNA"/>
</dbReference>
<organism evidence="2 3">
    <name type="scientific">Halolamina pelagica</name>
    <dbReference type="NCBI Taxonomy" id="699431"/>
    <lineage>
        <taxon>Archaea</taxon>
        <taxon>Methanobacteriati</taxon>
        <taxon>Methanobacteriota</taxon>
        <taxon>Stenosarchaea group</taxon>
        <taxon>Halobacteria</taxon>
        <taxon>Halobacteriales</taxon>
        <taxon>Haloferacaceae</taxon>
    </lineage>
</organism>
<dbReference type="STRING" id="699431.SY89_01540"/>
<evidence type="ECO:0000313" key="3">
    <source>
        <dbReference type="Proteomes" id="UP000050535"/>
    </source>
</evidence>
<proteinExistence type="predicted"/>
<keyword evidence="1" id="KW-0472">Membrane</keyword>
<name>A0A0P7FV90_9EURY</name>
<sequence>MIVALYWSRTTLSGMFAAILGSQLFYMVTTFTPAAGETMTVLGVVVPGVVENFAGWSSSVVGMVVGLVLVVGVSAVTSASVAEQPSVLEGPTDD</sequence>
<dbReference type="AlphaFoldDB" id="A0A0P7FV90"/>
<keyword evidence="1" id="KW-0812">Transmembrane</keyword>
<evidence type="ECO:0000256" key="1">
    <source>
        <dbReference type="SAM" id="Phobius"/>
    </source>
</evidence>
<evidence type="ECO:0000313" key="2">
    <source>
        <dbReference type="EMBL" id="KPN30800.1"/>
    </source>
</evidence>
<dbReference type="Proteomes" id="UP000050535">
    <property type="component" value="Unassembled WGS sequence"/>
</dbReference>